<organism evidence="2 3">
    <name type="scientific">Candidatus Limivivens intestinipullorum</name>
    <dbReference type="NCBI Taxonomy" id="2840858"/>
    <lineage>
        <taxon>Bacteria</taxon>
        <taxon>Bacillati</taxon>
        <taxon>Bacillota</taxon>
        <taxon>Clostridia</taxon>
        <taxon>Lachnospirales</taxon>
        <taxon>Lachnospiraceae</taxon>
        <taxon>Lachnospiraceae incertae sedis</taxon>
        <taxon>Candidatus Limivivens</taxon>
    </lineage>
</organism>
<evidence type="ECO:0000259" key="1">
    <source>
        <dbReference type="Pfam" id="PF06605"/>
    </source>
</evidence>
<evidence type="ECO:0000313" key="2">
    <source>
        <dbReference type="EMBL" id="HIS32648.1"/>
    </source>
</evidence>
<evidence type="ECO:0000313" key="3">
    <source>
        <dbReference type="Proteomes" id="UP000823935"/>
    </source>
</evidence>
<reference evidence="2" key="2">
    <citation type="journal article" date="2021" name="PeerJ">
        <title>Extensive microbial diversity within the chicken gut microbiome revealed by metagenomics and culture.</title>
        <authorList>
            <person name="Gilroy R."/>
            <person name="Ravi A."/>
            <person name="Getino M."/>
            <person name="Pursley I."/>
            <person name="Horton D.L."/>
            <person name="Alikhan N.F."/>
            <person name="Baker D."/>
            <person name="Gharbi K."/>
            <person name="Hall N."/>
            <person name="Watson M."/>
            <person name="Adriaenssens E.M."/>
            <person name="Foster-Nyarko E."/>
            <person name="Jarju S."/>
            <person name="Secka A."/>
            <person name="Antonio M."/>
            <person name="Oren A."/>
            <person name="Chaudhuri R.R."/>
            <person name="La Ragione R."/>
            <person name="Hildebrand F."/>
            <person name="Pallen M.J."/>
        </authorList>
    </citation>
    <scope>NUCLEOTIDE SEQUENCE</scope>
    <source>
        <strain evidence="2">CHK190-19873</strain>
    </source>
</reference>
<accession>A0A9D1EVD4</accession>
<dbReference type="AlphaFoldDB" id="A0A9D1EVD4"/>
<name>A0A9D1EVD4_9FIRM</name>
<dbReference type="Proteomes" id="UP000823935">
    <property type="component" value="Unassembled WGS sequence"/>
</dbReference>
<protein>
    <submittedName>
        <fullName evidence="2">Phage tail protein</fullName>
    </submittedName>
</protein>
<feature type="non-terminal residue" evidence="2">
    <location>
        <position position="211"/>
    </location>
</feature>
<proteinExistence type="predicted"/>
<feature type="domain" description="Tail spike" evidence="1">
    <location>
        <begin position="109"/>
        <end position="208"/>
    </location>
</feature>
<sequence length="211" mass="23321">MIQIYSPTNTDYTHNGDQPLFPSAATVHVILNGSWTAELTHPIDADGRWKSIVKDAVVKMPSFNGDQLFRIKSTSKSDSGVTAAMEPIFIDSMGDCFLVDIRPTAKNGQQALNDMVSPNSKYSASSDITRTATAYYEYKNLIEAIAGDDDNAFLKRWGGEILYDNFTVIINERVGGDYGVEVRYGKNIPQDGVTEEVDTSAIITRIYPKAY</sequence>
<reference evidence="2" key="1">
    <citation type="submission" date="2020-10" db="EMBL/GenBank/DDBJ databases">
        <authorList>
            <person name="Gilroy R."/>
        </authorList>
    </citation>
    <scope>NUCLEOTIDE SEQUENCE</scope>
    <source>
        <strain evidence="2">CHK190-19873</strain>
    </source>
</reference>
<dbReference type="InterPro" id="IPR007119">
    <property type="entry name" value="Phage_tail_spike_N"/>
</dbReference>
<dbReference type="EMBL" id="DVIQ01000093">
    <property type="protein sequence ID" value="HIS32648.1"/>
    <property type="molecule type" value="Genomic_DNA"/>
</dbReference>
<dbReference type="InterPro" id="IPR010572">
    <property type="entry name" value="Tail_dom"/>
</dbReference>
<dbReference type="NCBIfam" id="TIGR01665">
    <property type="entry name" value="put_anti_recept"/>
    <property type="match status" value="1"/>
</dbReference>
<gene>
    <name evidence="2" type="ORF">IAB44_14060</name>
</gene>
<dbReference type="Pfam" id="PF06605">
    <property type="entry name" value="Prophage_tail"/>
    <property type="match status" value="1"/>
</dbReference>
<comment type="caution">
    <text evidence="2">The sequence shown here is derived from an EMBL/GenBank/DDBJ whole genome shotgun (WGS) entry which is preliminary data.</text>
</comment>